<name>A0A2A9P668_OPHUN</name>
<feature type="transmembrane region" description="Helical" evidence="2">
    <location>
        <begin position="289"/>
        <end position="309"/>
    </location>
</feature>
<keyword evidence="4" id="KW-1185">Reference proteome</keyword>
<reference evidence="3 4" key="2">
    <citation type="journal article" date="2017" name="Sci. Rep.">
        <title>Ant-infecting Ophiocordyceps genomes reveal a high diversity of potential behavioral manipulation genes and a possible major role for enterotoxins.</title>
        <authorList>
            <person name="de Bekker C."/>
            <person name="Ohm R.A."/>
            <person name="Evans H.C."/>
            <person name="Brachmann A."/>
            <person name="Hughes D.P."/>
        </authorList>
    </citation>
    <scope>NUCLEOTIDE SEQUENCE [LARGE SCALE GENOMIC DNA]</scope>
    <source>
        <strain evidence="3 4">SC16a</strain>
    </source>
</reference>
<feature type="transmembrane region" description="Helical" evidence="2">
    <location>
        <begin position="246"/>
        <end position="269"/>
    </location>
</feature>
<evidence type="ECO:0000256" key="1">
    <source>
        <dbReference type="SAM" id="MobiDB-lite"/>
    </source>
</evidence>
<feature type="transmembrane region" description="Helical" evidence="2">
    <location>
        <begin position="165"/>
        <end position="187"/>
    </location>
</feature>
<dbReference type="EMBL" id="LAZP02000569">
    <property type="protein sequence ID" value="PFH56481.1"/>
    <property type="molecule type" value="Genomic_DNA"/>
</dbReference>
<reference evidence="3 4" key="1">
    <citation type="journal article" date="2015" name="BMC Genomics">
        <title>Gene expression during zombie ant biting behavior reflects the complexity underlying fungal parasitic behavioral manipulation.</title>
        <authorList>
            <person name="de Bekker C."/>
            <person name="Ohm R.A."/>
            <person name="Loreto R.G."/>
            <person name="Sebastian A."/>
            <person name="Albert I."/>
            <person name="Merrow M."/>
            <person name="Brachmann A."/>
            <person name="Hughes D.P."/>
        </authorList>
    </citation>
    <scope>NUCLEOTIDE SEQUENCE [LARGE SCALE GENOMIC DNA]</scope>
    <source>
        <strain evidence="3 4">SC16a</strain>
    </source>
</reference>
<dbReference type="Proteomes" id="UP000037136">
    <property type="component" value="Unassembled WGS sequence"/>
</dbReference>
<feature type="transmembrane region" description="Helical" evidence="2">
    <location>
        <begin position="207"/>
        <end position="234"/>
    </location>
</feature>
<evidence type="ECO:0000313" key="3">
    <source>
        <dbReference type="EMBL" id="PFH56481.1"/>
    </source>
</evidence>
<comment type="caution">
    <text evidence="3">The sequence shown here is derived from an EMBL/GenBank/DDBJ whole genome shotgun (WGS) entry which is preliminary data.</text>
</comment>
<protein>
    <submittedName>
        <fullName evidence="3">Uncharacterized protein</fullName>
    </submittedName>
</protein>
<keyword evidence="2" id="KW-1133">Transmembrane helix</keyword>
<dbReference type="OrthoDB" id="5368516at2759"/>
<accession>A0A2A9P668</accession>
<dbReference type="AlphaFoldDB" id="A0A2A9P668"/>
<dbReference type="STRING" id="268505.A0A2A9P668"/>
<gene>
    <name evidence="3" type="ORF">XA68_16436</name>
</gene>
<proteinExistence type="predicted"/>
<keyword evidence="2" id="KW-0812">Transmembrane</keyword>
<feature type="transmembrane region" description="Helical" evidence="2">
    <location>
        <begin position="133"/>
        <end position="153"/>
    </location>
</feature>
<organism evidence="3 4">
    <name type="scientific">Ophiocordyceps unilateralis</name>
    <name type="common">Zombie-ant fungus</name>
    <name type="synonym">Torrubia unilateralis</name>
    <dbReference type="NCBI Taxonomy" id="268505"/>
    <lineage>
        <taxon>Eukaryota</taxon>
        <taxon>Fungi</taxon>
        <taxon>Dikarya</taxon>
        <taxon>Ascomycota</taxon>
        <taxon>Pezizomycotina</taxon>
        <taxon>Sordariomycetes</taxon>
        <taxon>Hypocreomycetidae</taxon>
        <taxon>Hypocreales</taxon>
        <taxon>Ophiocordycipitaceae</taxon>
        <taxon>Ophiocordyceps</taxon>
    </lineage>
</organism>
<feature type="compositionally biased region" description="Polar residues" evidence="1">
    <location>
        <begin position="526"/>
        <end position="543"/>
    </location>
</feature>
<evidence type="ECO:0000256" key="2">
    <source>
        <dbReference type="SAM" id="Phobius"/>
    </source>
</evidence>
<keyword evidence="2" id="KW-0472">Membrane</keyword>
<evidence type="ECO:0000313" key="4">
    <source>
        <dbReference type="Proteomes" id="UP000037136"/>
    </source>
</evidence>
<feature type="transmembrane region" description="Helical" evidence="2">
    <location>
        <begin position="46"/>
        <end position="67"/>
    </location>
</feature>
<feature type="region of interest" description="Disordered" evidence="1">
    <location>
        <begin position="501"/>
        <end position="571"/>
    </location>
</feature>
<sequence>MDGAGLWARANDNQLGLSADVVSRMSATAPVDDKTRLKAETSLRTAFVVLAVINALGGAATALGIYIDCRLRARRKSEPSPRRSPLSVIGTKEMVPFVVSVGIVAQGALFAAAQTSGLDSVLTLGCRPVSQMMLPALFIVPFTQTAFGIEAMIRSLPRKPMANGPAWTLPVCVGLVLAGLMVSYGVTLVSEPANFCFAELLFLLQRWSVGVFAVLVSIACLLLLCSIILLFRLYRTADMARPQRTAASWTACYMLLAVITILMTLPFFATLMEDDGVSDITREMMQLSTAATIVVNMTGLLTGALYLVLRLTRLGRLGYTGYVEYDRQRLKSGIRTVRASSVMYNKQLEQPVSPEWLERREYGTSAQAIPDEKTATQWPIQKQAAPRKAGGPSYNLFPQSNPPATVAAAAAGADAAAFLLPPTATWTARHERNSSFGSSATVPIALRVSNIDNMAVQMMSNSIQQPLQPPSNLGLAISTDGGPFSDSNAAYVASKNVDVFDDGEAEAPTPPPLTVTRATPDASDAFTLSPSVYSPKTTSTASPEQAPLRTPPASRQRGGEAGRAVASGQWI</sequence>
<feature type="transmembrane region" description="Helical" evidence="2">
    <location>
        <begin position="94"/>
        <end position="113"/>
    </location>
</feature>